<comment type="caution">
    <text evidence="2">The sequence shown here is derived from an EMBL/GenBank/DDBJ whole genome shotgun (WGS) entry which is preliminary data.</text>
</comment>
<proteinExistence type="predicted"/>
<protein>
    <submittedName>
        <fullName evidence="2">Uncharacterized protein</fullName>
    </submittedName>
</protein>
<sequence>MGRLLPLHARGRAALRPRRADRAARGDRLRVPAAGAGDARRPGRTAGAVAAPAGGGHTELGHSLLPVRLRRTDADRRFHLRAQRGRAAVRRHRRLRLAGRADVVVARAGAGDRLCRRDRAGGRLVGPGCRTGRAGGGRRARRDRAVRPGQQLYQAPPDRRAAAGRGHRQPGRGGHCAGTAGGMAVAGAHAHRQRLVPRDRPRHRLYGDRLHPVLPASCPCRPDARGVGDLPDPGVRRAVGHPVPGRTADAEHGGRLRGDPVGHIAVHRYAGPRQARERQRGQRRQQQGFAAAPGPLRAAPETTRRPGRTPCEGGARRPASDRTTDAGRTAAGWPVTHRLLNPHMRLPTPSVIG</sequence>
<feature type="compositionally biased region" description="Basic and acidic residues" evidence="1">
    <location>
        <begin position="18"/>
        <end position="30"/>
    </location>
</feature>
<name>A0AB33V9G8_RALSU</name>
<gene>
    <name evidence="2" type="ORF">RRSL_01468</name>
</gene>
<feature type="compositionally biased region" description="Low complexity" evidence="1">
    <location>
        <begin position="284"/>
        <end position="295"/>
    </location>
</feature>
<dbReference type="AlphaFoldDB" id="A0AB33V9G8"/>
<evidence type="ECO:0000313" key="2">
    <source>
        <dbReference type="EMBL" id="EAP71433.1"/>
    </source>
</evidence>
<accession>A0AB33V9G8</accession>
<feature type="compositionally biased region" description="Basic and acidic residues" evidence="1">
    <location>
        <begin position="314"/>
        <end position="325"/>
    </location>
</feature>
<reference evidence="2 3" key="1">
    <citation type="journal article" date="2006" name="Mol. Plant Microbe Interact.">
        <title>Identification of open reading frames unique to a select agent: Ralstonia solanacearum race 3 biovar 2.</title>
        <authorList>
            <person name="Gabriel D.W."/>
            <person name="Allen C."/>
            <person name="Schell M."/>
            <person name="Denny T.P."/>
            <person name="Greenberg J.T."/>
            <person name="Duan Y.P."/>
            <person name="Flores-Cruz Z."/>
            <person name="Huang Q."/>
            <person name="Clifford J.M."/>
            <person name="Presting G."/>
            <person name="Gonzalez E.T."/>
            <person name="Reddy J."/>
            <person name="Elphinstone J."/>
            <person name="Swanson J."/>
            <person name="Yao J."/>
            <person name="Mulholland V."/>
            <person name="Liu L."/>
            <person name="Farmerie W."/>
            <person name="Patnaikuni M."/>
            <person name="Balogh B."/>
            <person name="Norman D."/>
            <person name="Alvarez A."/>
            <person name="Castillo J.A."/>
            <person name="Jones J."/>
            <person name="Saddler G."/>
            <person name="Walunas T."/>
            <person name="Zhukov A."/>
            <person name="Mikhailova N."/>
        </authorList>
    </citation>
    <scope>NUCLEOTIDE SEQUENCE [LARGE SCALE GENOMIC DNA]</scope>
    <source>
        <strain evidence="2 3">UW551</strain>
    </source>
</reference>
<feature type="compositionally biased region" description="Basic and acidic residues" evidence="1">
    <location>
        <begin position="248"/>
        <end position="260"/>
    </location>
</feature>
<feature type="region of interest" description="Disordered" evidence="1">
    <location>
        <begin position="126"/>
        <end position="149"/>
    </location>
</feature>
<feature type="region of interest" description="Disordered" evidence="1">
    <location>
        <begin position="156"/>
        <end position="175"/>
    </location>
</feature>
<feature type="region of interest" description="Disordered" evidence="1">
    <location>
        <begin position="1"/>
        <end position="61"/>
    </location>
</feature>
<feature type="region of interest" description="Disordered" evidence="1">
    <location>
        <begin position="229"/>
        <end position="335"/>
    </location>
</feature>
<evidence type="ECO:0000256" key="1">
    <source>
        <dbReference type="SAM" id="MobiDB-lite"/>
    </source>
</evidence>
<organism evidence="2 3">
    <name type="scientific">Ralstonia solanacearum (strain UW551)</name>
    <dbReference type="NCBI Taxonomy" id="342110"/>
    <lineage>
        <taxon>Bacteria</taxon>
        <taxon>Pseudomonadati</taxon>
        <taxon>Pseudomonadota</taxon>
        <taxon>Betaproteobacteria</taxon>
        <taxon>Burkholderiales</taxon>
        <taxon>Burkholderiaceae</taxon>
        <taxon>Ralstonia</taxon>
        <taxon>Ralstonia solanacearum species complex</taxon>
    </lineage>
</organism>
<dbReference type="EMBL" id="AAKL01000053">
    <property type="protein sequence ID" value="EAP71433.1"/>
    <property type="molecule type" value="Genomic_DNA"/>
</dbReference>
<evidence type="ECO:0000313" key="3">
    <source>
        <dbReference type="Proteomes" id="UP000005933"/>
    </source>
</evidence>
<dbReference type="Proteomes" id="UP000005933">
    <property type="component" value="Unassembled WGS sequence"/>
</dbReference>